<dbReference type="InterPro" id="IPR057661">
    <property type="entry name" value="RsdA/BaiN/AoA(So)_Rossmann"/>
</dbReference>
<gene>
    <name evidence="6" type="ORF">IFJ75_16305</name>
</gene>
<name>A0A975BZH8_9CAUL</name>
<evidence type="ECO:0000256" key="2">
    <source>
        <dbReference type="ARBA" id="ARBA00022630"/>
    </source>
</evidence>
<dbReference type="NCBIfam" id="TIGR00275">
    <property type="entry name" value="aminoacetone oxidase family FAD-binding enzyme"/>
    <property type="match status" value="1"/>
</dbReference>
<comment type="cofactor">
    <cofactor evidence="1">
        <name>FAD</name>
        <dbReference type="ChEBI" id="CHEBI:57692"/>
    </cofactor>
</comment>
<sequence>MASPDTSARTVSIIGAGPAGLMAAEILARAGVAVTVHERMPSPARKFLLAGRGGLNLTHSEAQAAFLSRYGPAEGAAADWLDAFSPDDLIAWAGDLGQTTFVGSSGRVFPRAMKASPLLRAWLARLAELGVVLKTRSYWTGWSGEALTFEDGSAETPDAVILATGGASWPRLGSDGSWAPLLEAEGVPVAPLRPSNAGFNVDWTDILIDRAAGQALKAVALTFGGQTIRGEVMITRYGIEGGAIYALSSALREAIARDGSAVLTLDLRPDLSEAALVDRLVQGRGKDSMTNHLRKAGGLSPAAIAVLRDIPGEIPLGAEKLARRIKGVRLKLTGMQGLDRAISSAGGVGLEAVNPSLMLTARPGVFVAGEMLDWEAPTGGYLLQASFASGVVAANGALDWLNAKSPDKTPA</sequence>
<evidence type="ECO:0000259" key="4">
    <source>
        <dbReference type="Pfam" id="PF03486"/>
    </source>
</evidence>
<dbReference type="InterPro" id="IPR036188">
    <property type="entry name" value="FAD/NAD-bd_sf"/>
</dbReference>
<dbReference type="InterPro" id="IPR004792">
    <property type="entry name" value="BaiN-like"/>
</dbReference>
<reference evidence="6" key="1">
    <citation type="submission" date="2020-09" db="EMBL/GenBank/DDBJ databases">
        <title>Brevundimonas sp. LVF2 isolated from a puddle in Goettingen, Germany.</title>
        <authorList>
            <person name="Friedrich I."/>
            <person name="Klassen A."/>
            <person name="Hannes N."/>
            <person name="Schneider D."/>
            <person name="Hertel R."/>
            <person name="Daniel R."/>
        </authorList>
    </citation>
    <scope>NUCLEOTIDE SEQUENCE</scope>
    <source>
        <strain evidence="6">LVF2</strain>
    </source>
</reference>
<dbReference type="PRINTS" id="PR00420">
    <property type="entry name" value="RNGMNOXGNASE"/>
</dbReference>
<dbReference type="InterPro" id="IPR022460">
    <property type="entry name" value="Flavoprotein_PP4765"/>
</dbReference>
<dbReference type="InterPro" id="IPR055178">
    <property type="entry name" value="RsdA/BaiN/AoA(So)-like_dom"/>
</dbReference>
<dbReference type="Pfam" id="PF22780">
    <property type="entry name" value="HI0933_like_1st"/>
    <property type="match status" value="1"/>
</dbReference>
<dbReference type="SUPFAM" id="SSF160996">
    <property type="entry name" value="HI0933 insert domain-like"/>
    <property type="match status" value="1"/>
</dbReference>
<accession>A0A975BZH8</accession>
<dbReference type="Gene3D" id="3.50.50.60">
    <property type="entry name" value="FAD/NAD(P)-binding domain"/>
    <property type="match status" value="1"/>
</dbReference>
<keyword evidence="3" id="KW-0274">FAD</keyword>
<dbReference type="Gene3D" id="2.40.30.10">
    <property type="entry name" value="Translation factors"/>
    <property type="match status" value="1"/>
</dbReference>
<dbReference type="InterPro" id="IPR023166">
    <property type="entry name" value="BaiN-like_dom_sf"/>
</dbReference>
<dbReference type="RefSeq" id="WP_207869472.1">
    <property type="nucleotide sequence ID" value="NZ_CP062222.1"/>
</dbReference>
<evidence type="ECO:0000256" key="1">
    <source>
        <dbReference type="ARBA" id="ARBA00001974"/>
    </source>
</evidence>
<keyword evidence="2" id="KW-0285">Flavoprotein</keyword>
<feature type="domain" description="RsdA/BaiN/AoA(So)-like insert" evidence="5">
    <location>
        <begin position="193"/>
        <end position="343"/>
    </location>
</feature>
<dbReference type="Proteomes" id="UP000663918">
    <property type="component" value="Chromosome"/>
</dbReference>
<dbReference type="AlphaFoldDB" id="A0A975BZH8"/>
<organism evidence="6 7">
    <name type="scientific">Brevundimonas goettingensis</name>
    <dbReference type="NCBI Taxonomy" id="2774190"/>
    <lineage>
        <taxon>Bacteria</taxon>
        <taxon>Pseudomonadati</taxon>
        <taxon>Pseudomonadota</taxon>
        <taxon>Alphaproteobacteria</taxon>
        <taxon>Caulobacterales</taxon>
        <taxon>Caulobacteraceae</taxon>
        <taxon>Brevundimonas</taxon>
    </lineage>
</organism>
<evidence type="ECO:0000259" key="5">
    <source>
        <dbReference type="Pfam" id="PF22780"/>
    </source>
</evidence>
<evidence type="ECO:0000256" key="3">
    <source>
        <dbReference type="ARBA" id="ARBA00022827"/>
    </source>
</evidence>
<proteinExistence type="predicted"/>
<dbReference type="EMBL" id="CP062222">
    <property type="protein sequence ID" value="QTC90778.1"/>
    <property type="molecule type" value="Genomic_DNA"/>
</dbReference>
<dbReference type="NCBIfam" id="TIGR03862">
    <property type="entry name" value="flavo_PP4765"/>
    <property type="match status" value="1"/>
</dbReference>
<evidence type="ECO:0000313" key="6">
    <source>
        <dbReference type="EMBL" id="QTC90778.1"/>
    </source>
</evidence>
<dbReference type="PANTHER" id="PTHR42887">
    <property type="entry name" value="OS12G0638800 PROTEIN"/>
    <property type="match status" value="1"/>
</dbReference>
<evidence type="ECO:0000313" key="7">
    <source>
        <dbReference type="Proteomes" id="UP000663918"/>
    </source>
</evidence>
<dbReference type="KEGG" id="bgoe:IFJ75_16305"/>
<dbReference type="PANTHER" id="PTHR42887:SF1">
    <property type="entry name" value="BLR3961 PROTEIN"/>
    <property type="match status" value="1"/>
</dbReference>
<protein>
    <submittedName>
        <fullName evidence="6">TIGR03862 family flavoprotein</fullName>
    </submittedName>
</protein>
<dbReference type="SUPFAM" id="SSF51905">
    <property type="entry name" value="FAD/NAD(P)-binding domain"/>
    <property type="match status" value="1"/>
</dbReference>
<dbReference type="Gene3D" id="1.10.8.260">
    <property type="entry name" value="HI0933 insert domain-like"/>
    <property type="match status" value="1"/>
</dbReference>
<feature type="domain" description="RsdA/BaiN/AoA(So)-like Rossmann fold-like" evidence="4">
    <location>
        <begin position="10"/>
        <end position="395"/>
    </location>
</feature>
<dbReference type="Pfam" id="PF03486">
    <property type="entry name" value="HI0933_like"/>
    <property type="match status" value="1"/>
</dbReference>
<keyword evidence="7" id="KW-1185">Reference proteome</keyword>